<dbReference type="SUPFAM" id="SSF48208">
    <property type="entry name" value="Six-hairpin glycosidases"/>
    <property type="match status" value="1"/>
</dbReference>
<dbReference type="Gene3D" id="3.20.20.80">
    <property type="entry name" value="Glycosidases"/>
    <property type="match status" value="1"/>
</dbReference>
<organism evidence="9 10">
    <name type="scientific">Paraflavisolibacter caeni</name>
    <dbReference type="NCBI Taxonomy" id="2982496"/>
    <lineage>
        <taxon>Bacteria</taxon>
        <taxon>Pseudomonadati</taxon>
        <taxon>Bacteroidota</taxon>
        <taxon>Chitinophagia</taxon>
        <taxon>Chitinophagales</taxon>
        <taxon>Chitinophagaceae</taxon>
        <taxon>Paraflavisolibacter</taxon>
    </lineage>
</organism>
<dbReference type="Gene3D" id="1.50.10.10">
    <property type="match status" value="1"/>
</dbReference>
<comment type="similarity">
    <text evidence="1">Belongs to the glycosyl hydrolase 35 family.</text>
</comment>
<keyword evidence="2 9" id="KW-0378">Hydrolase</keyword>
<dbReference type="GO" id="GO:0004560">
    <property type="term" value="F:alpha-L-fucosidase activity"/>
    <property type="evidence" value="ECO:0007669"/>
    <property type="project" value="TreeGrafter"/>
</dbReference>
<dbReference type="Pfam" id="PF21467">
    <property type="entry name" value="BetaGal_gal-bd"/>
    <property type="match status" value="1"/>
</dbReference>
<dbReference type="InterPro" id="IPR017853">
    <property type="entry name" value="GH"/>
</dbReference>
<dbReference type="InterPro" id="IPR013780">
    <property type="entry name" value="Glyco_hydro_b"/>
</dbReference>
<evidence type="ECO:0000313" key="9">
    <source>
        <dbReference type="EMBL" id="MCU7550217.1"/>
    </source>
</evidence>
<accession>A0A9X2XX86</accession>
<dbReference type="EMBL" id="JAOTIF010000010">
    <property type="protein sequence ID" value="MCU7550217.1"/>
    <property type="molecule type" value="Genomic_DNA"/>
</dbReference>
<dbReference type="InterPro" id="IPR054363">
    <property type="entry name" value="GH95_cat"/>
</dbReference>
<dbReference type="InterPro" id="IPR012341">
    <property type="entry name" value="6hp_glycosidase-like_sf"/>
</dbReference>
<feature type="domain" description="Glycosyl hydrolase family 95 catalytic" evidence="8">
    <location>
        <begin position="319"/>
        <end position="736"/>
    </location>
</feature>
<dbReference type="InterPro" id="IPR001944">
    <property type="entry name" value="Glycoside_Hdrlase_35"/>
</dbReference>
<dbReference type="Pfam" id="PF01301">
    <property type="entry name" value="Glyco_hydro_35"/>
    <property type="match status" value="1"/>
</dbReference>
<dbReference type="Gene3D" id="2.60.120.260">
    <property type="entry name" value="Galactose-binding domain-like"/>
    <property type="match status" value="1"/>
</dbReference>
<dbReference type="InterPro" id="IPR049053">
    <property type="entry name" value="AFCA-like_C"/>
</dbReference>
<dbReference type="SUPFAM" id="SSF49785">
    <property type="entry name" value="Galactose-binding domain-like"/>
    <property type="match status" value="1"/>
</dbReference>
<dbReference type="Proteomes" id="UP001155483">
    <property type="component" value="Unassembled WGS sequence"/>
</dbReference>
<dbReference type="InterPro" id="IPR031330">
    <property type="entry name" value="Gly_Hdrlase_35_cat"/>
</dbReference>
<proteinExistence type="inferred from homology"/>
<dbReference type="Gene3D" id="2.60.40.1180">
    <property type="entry name" value="Golgi alpha-mannosidase II"/>
    <property type="match status" value="1"/>
</dbReference>
<dbReference type="InterPro" id="IPR027414">
    <property type="entry name" value="GH95_N_dom"/>
</dbReference>
<keyword evidence="3" id="KW-0326">Glycosidase</keyword>
<dbReference type="InterPro" id="IPR008928">
    <property type="entry name" value="6-hairpin_glycosidase_sf"/>
</dbReference>
<dbReference type="PANTHER" id="PTHR31084">
    <property type="entry name" value="ALPHA-L-FUCOSIDASE 2"/>
    <property type="match status" value="1"/>
</dbReference>
<sequence>MKIFQRLIEKTHTNFIVHLFLFSGFPFTTLAQSTLKLWYNKPATQWVEALPVGNGHIGGMIFGGVEEELIQLNESTLYSGGPVKRNINPEAPTYLPQIREALLKEEDYSKANQLARKMQGLFTESYMPLGDLVIKQNFQGATPSAYYRDLDLQKAIATTRFTVNGIEYKREVIASAPANVLLVRITASRKGALNFDVSTQSQLRYQLSIHGSNELLVNGKAPAHVDPRYYNPKGREPVVYEDTTGCNGMRFQYRIKAISKDGQVVADTSGIQVRDASEVVLYVAAATSFNGFDKCPDSQGKDEKAMAASLINNAIKKTYPSLLQAHTADYQHYFNRVSFTLKDTAVTNSNHSLPSDERLQAYSKGAYDPELEALYFQFGRYLLISSSRPGGPPANLQGIWNKELRAPWSSNYTININTQMNYWPAEMTNLSEMHLPLLHWIKGLSVTGANTAKEFYRANGWVAHHNSEIWCTSNPVGDVGAGDPVWANWYMGGNWLCQHLWEHYTFTKDKNFLAQYAYPIMKEAAMFSLDWLVEDKDGYLVTAPSTSPENKFRDKNRKPQSVSVATTMDMSIIWDLFTNLIDASNVLKADTAFRNMLIEKRNKLYPLHIGSKGQLQEWYMDFEETDPLHRHASHLFGLYPGRQISANHTPEFFEAARKSLEIRGDAGTGWSRGWKINWWARLLNGDHAYKLLRQLLNYSGSDSKGGGGTYPNFFDAHPPFQIDGNFAGTAGITEMLLQSHLGEIHLLPALPSAWKEGSIKGLKARGAFEISINWANGLLSNSVIKSLQGGTCVLRTNMPVTVNGVKAKVNETGNGYLTIFETQKGKAYDVIANNRIYYDGSSLKIEGKDFFIYSAAFHYFRTPKELWRDRFIKIKAAGFNTIETYIPWNLSELNMPRDINDYSQIDFTDLKEWLDMAQNEFGFYTVLRPGPFICAEFAGGGYPRWLAKYRPDDVKDFWLRSADPRYLDWCDHWYKAICKLIAKEQITAKPKGKKGVILMQIENEYDYHKTNNKVYALQRMYKAAVHAGVDIPIFTCMTTESRGSRDSLLSQVFDCDNYYVGKKDAITCAKRMEDLKLKQPNAPGFVTELQGGWFSTVKGALSEEHYSDDKHFYALGMMSILGGSTGIFPYVFVGGTHFAGWGARGQTTSYDYNAAIRENGALSPKYYAARNLGHFIKTYGSLLIHSRGGVCVIQNIPFEVAGGIRVAQNGTRFVFLHNSSAQRASGTMLIQPDKSADAGKPMYNFDQNENKVLIHLNTSKNAALAGLADLSINYSLEPMETKVLIIASGSNPDQGKWWTYQSPEMEKQQPVVVRIKEVQKCDEDFKARWQPLKEGVSLPEVGINDVRYVLYRSHFKLTPEEAGKYQHLLFNTFSRDIINVQVNGKLAQREYPSETWAAEVTRPRDKSFTFIKETDYLNRFDVKSLLHPGENEIVLVYENIGHEHGYFPMEELCGIRVAGLGQADSALLKKLNWQVSRDLAGVQNGFTRPSFKPRKWQTISLDTLSNIARKGNNIQPKGKQDAMFTWYRAEFKLPEGATINNTWRLLINASGNGYIYVNGHNIGRHWEAGQQREYYIPECWLHSGNKPNVIVMGLRQTVNGAVIKAMEVASDTNNAVSMNSW</sequence>
<dbReference type="FunFam" id="1.50.10.10:FF:000028">
    <property type="entry name" value="Alpha-L-fucosidase 2"/>
    <property type="match status" value="1"/>
</dbReference>
<dbReference type="Gene3D" id="2.70.98.50">
    <property type="entry name" value="putative glycoside hydrolase family protein from bacillus halodurans"/>
    <property type="match status" value="1"/>
</dbReference>
<feature type="domain" description="Alpha fucosidase A-like C-terminal" evidence="6">
    <location>
        <begin position="738"/>
        <end position="830"/>
    </location>
</feature>
<evidence type="ECO:0000256" key="2">
    <source>
        <dbReference type="ARBA" id="ARBA00022801"/>
    </source>
</evidence>
<feature type="domain" description="Glycoside hydrolase 35 catalytic" evidence="4">
    <location>
        <begin position="843"/>
        <end position="1174"/>
    </location>
</feature>
<feature type="domain" description="Glycosyl hydrolase family 95 N-terminal" evidence="5">
    <location>
        <begin position="37"/>
        <end position="290"/>
    </location>
</feature>
<evidence type="ECO:0000256" key="1">
    <source>
        <dbReference type="ARBA" id="ARBA00009809"/>
    </source>
</evidence>
<evidence type="ECO:0000259" key="6">
    <source>
        <dbReference type="Pfam" id="PF21307"/>
    </source>
</evidence>
<gene>
    <name evidence="9" type="ORF">OCK74_13935</name>
</gene>
<feature type="domain" description="Beta-galactosidase galactose-binding" evidence="7">
    <location>
        <begin position="1525"/>
        <end position="1585"/>
    </location>
</feature>
<evidence type="ECO:0000259" key="4">
    <source>
        <dbReference type="Pfam" id="PF01301"/>
    </source>
</evidence>
<dbReference type="Pfam" id="PF22124">
    <property type="entry name" value="Glyco_hydro_95_cat"/>
    <property type="match status" value="1"/>
</dbReference>
<reference evidence="9" key="1">
    <citation type="submission" date="2022-09" db="EMBL/GenBank/DDBJ databases">
        <authorList>
            <person name="Yuan C."/>
            <person name="Ke Z."/>
        </authorList>
    </citation>
    <scope>NUCLEOTIDE SEQUENCE</scope>
    <source>
        <strain evidence="9">LB-8</strain>
    </source>
</reference>
<evidence type="ECO:0000256" key="3">
    <source>
        <dbReference type="ARBA" id="ARBA00023295"/>
    </source>
</evidence>
<dbReference type="RefSeq" id="WP_279297656.1">
    <property type="nucleotide sequence ID" value="NZ_JAOTIF010000010.1"/>
</dbReference>
<dbReference type="Pfam" id="PF21307">
    <property type="entry name" value="Glyco_hydro_95_C"/>
    <property type="match status" value="1"/>
</dbReference>
<name>A0A9X2XX86_9BACT</name>
<keyword evidence="10" id="KW-1185">Reference proteome</keyword>
<evidence type="ECO:0000313" key="10">
    <source>
        <dbReference type="Proteomes" id="UP001155483"/>
    </source>
</evidence>
<dbReference type="SUPFAM" id="SSF51445">
    <property type="entry name" value="(Trans)glycosidases"/>
    <property type="match status" value="1"/>
</dbReference>
<dbReference type="PANTHER" id="PTHR31084:SF0">
    <property type="entry name" value="ALPHA-L-FUCOSIDASE 2"/>
    <property type="match status" value="1"/>
</dbReference>
<evidence type="ECO:0000259" key="7">
    <source>
        <dbReference type="Pfam" id="PF21467"/>
    </source>
</evidence>
<evidence type="ECO:0000259" key="8">
    <source>
        <dbReference type="Pfam" id="PF22124"/>
    </source>
</evidence>
<dbReference type="InterPro" id="IPR048913">
    <property type="entry name" value="BetaGal_gal-bd"/>
</dbReference>
<dbReference type="InterPro" id="IPR008979">
    <property type="entry name" value="Galactose-bd-like_sf"/>
</dbReference>
<dbReference type="Pfam" id="PF14498">
    <property type="entry name" value="Glyco_hyd_65N_2"/>
    <property type="match status" value="1"/>
</dbReference>
<evidence type="ECO:0000259" key="5">
    <source>
        <dbReference type="Pfam" id="PF14498"/>
    </source>
</evidence>
<protein>
    <submittedName>
        <fullName evidence="9">Glycoside hydrolase N-terminal domain-containing protein</fullName>
    </submittedName>
</protein>
<reference evidence="9" key="2">
    <citation type="submission" date="2023-04" db="EMBL/GenBank/DDBJ databases">
        <title>Paracnuella aquatica gen. nov., sp. nov., a member of the family Chitinophagaceae isolated from a hot spring.</title>
        <authorList>
            <person name="Wang C."/>
        </authorList>
    </citation>
    <scope>NUCLEOTIDE SEQUENCE</scope>
    <source>
        <strain evidence="9">LB-8</strain>
    </source>
</reference>
<dbReference type="PRINTS" id="PR00742">
    <property type="entry name" value="GLHYDRLASE35"/>
</dbReference>
<dbReference type="GO" id="GO:0005975">
    <property type="term" value="P:carbohydrate metabolic process"/>
    <property type="evidence" value="ECO:0007669"/>
    <property type="project" value="InterPro"/>
</dbReference>
<comment type="caution">
    <text evidence="9">The sequence shown here is derived from an EMBL/GenBank/DDBJ whole genome shotgun (WGS) entry which is preliminary data.</text>
</comment>